<evidence type="ECO:0008006" key="5">
    <source>
        <dbReference type="Google" id="ProtNLM"/>
    </source>
</evidence>
<dbReference type="EMBL" id="FZOR01000030">
    <property type="protein sequence ID" value="SNT44458.1"/>
    <property type="molecule type" value="Genomic_DNA"/>
</dbReference>
<organism evidence="3 4">
    <name type="scientific">Actinomadura meyerae</name>
    <dbReference type="NCBI Taxonomy" id="240840"/>
    <lineage>
        <taxon>Bacteria</taxon>
        <taxon>Bacillati</taxon>
        <taxon>Actinomycetota</taxon>
        <taxon>Actinomycetes</taxon>
        <taxon>Streptosporangiales</taxon>
        <taxon>Thermomonosporaceae</taxon>
        <taxon>Actinomadura</taxon>
    </lineage>
</organism>
<dbReference type="OrthoDB" id="3473825at2"/>
<feature type="chain" id="PRO_5012602308" description="Secreted protein" evidence="2">
    <location>
        <begin position="27"/>
        <end position="213"/>
    </location>
</feature>
<dbReference type="AlphaFoldDB" id="A0A239MR82"/>
<keyword evidence="4" id="KW-1185">Reference proteome</keyword>
<proteinExistence type="predicted"/>
<protein>
    <recommendedName>
        <fullName evidence="5">Secreted protein</fullName>
    </recommendedName>
</protein>
<evidence type="ECO:0000313" key="4">
    <source>
        <dbReference type="Proteomes" id="UP000198318"/>
    </source>
</evidence>
<accession>A0A239MR82</accession>
<sequence>MRHRHVVSCLAVGLLAGGLAAVPAQAATAAAPAGEGSAYGLELTGPVKVPPVPAVASTTEEVSKRLLHENHTDLADAAALDVSAAPARARSTVARLAVPSADLLAKAVSAKCVDGRGSAHLARAVLAGKRLDVSPPPNTTVPVDVDGVGRTALILNKQQRTADGRLAVTAIELALPGDKGTLRVASATCGRAPERPAEAPAPKPVEHDIPVTG</sequence>
<feature type="region of interest" description="Disordered" evidence="1">
    <location>
        <begin position="190"/>
        <end position="213"/>
    </location>
</feature>
<feature type="signal peptide" evidence="2">
    <location>
        <begin position="1"/>
        <end position="26"/>
    </location>
</feature>
<gene>
    <name evidence="3" type="ORF">SAMN05443665_103053</name>
</gene>
<reference evidence="3 4" key="1">
    <citation type="submission" date="2017-06" db="EMBL/GenBank/DDBJ databases">
        <authorList>
            <person name="Kim H.J."/>
            <person name="Triplett B.A."/>
        </authorList>
    </citation>
    <scope>NUCLEOTIDE SEQUENCE [LARGE SCALE GENOMIC DNA]</scope>
    <source>
        <strain evidence="3 4">DSM 44715</strain>
    </source>
</reference>
<evidence type="ECO:0000313" key="3">
    <source>
        <dbReference type="EMBL" id="SNT44458.1"/>
    </source>
</evidence>
<evidence type="ECO:0000256" key="2">
    <source>
        <dbReference type="SAM" id="SignalP"/>
    </source>
</evidence>
<keyword evidence="2" id="KW-0732">Signal</keyword>
<name>A0A239MR82_9ACTN</name>
<evidence type="ECO:0000256" key="1">
    <source>
        <dbReference type="SAM" id="MobiDB-lite"/>
    </source>
</evidence>
<dbReference type="Proteomes" id="UP000198318">
    <property type="component" value="Unassembled WGS sequence"/>
</dbReference>
<dbReference type="NCBIfam" id="NF040603">
    <property type="entry name" value="choice_anch_P"/>
    <property type="match status" value="1"/>
</dbReference>
<feature type="compositionally biased region" description="Basic and acidic residues" evidence="1">
    <location>
        <begin position="204"/>
        <end position="213"/>
    </location>
</feature>
<dbReference type="RefSeq" id="WP_089328901.1">
    <property type="nucleotide sequence ID" value="NZ_FZOR01000030.1"/>
</dbReference>